<organism evidence="8 9">
    <name type="scientific">Roseitalea porphyridii</name>
    <dbReference type="NCBI Taxonomy" id="1852022"/>
    <lineage>
        <taxon>Bacteria</taxon>
        <taxon>Pseudomonadati</taxon>
        <taxon>Pseudomonadota</taxon>
        <taxon>Alphaproteobacteria</taxon>
        <taxon>Hyphomicrobiales</taxon>
        <taxon>Ahrensiaceae</taxon>
        <taxon>Roseitalea</taxon>
    </lineage>
</organism>
<dbReference type="PANTHER" id="PTHR38459">
    <property type="entry name" value="PROPHAGE BACTOPRENOL-LINKED GLUCOSE TRANSLOCASE HOMOLOG"/>
    <property type="match status" value="1"/>
</dbReference>
<gene>
    <name evidence="8" type="ORF">E0E05_01320</name>
</gene>
<evidence type="ECO:0000313" key="8">
    <source>
        <dbReference type="EMBL" id="QBK32202.1"/>
    </source>
</evidence>
<evidence type="ECO:0000259" key="7">
    <source>
        <dbReference type="Pfam" id="PF04138"/>
    </source>
</evidence>
<feature type="transmembrane region" description="Helical" evidence="6">
    <location>
        <begin position="12"/>
        <end position="38"/>
    </location>
</feature>
<keyword evidence="5 6" id="KW-0472">Membrane</keyword>
<comment type="similarity">
    <text evidence="2">Belongs to the GtrA family.</text>
</comment>
<evidence type="ECO:0000256" key="5">
    <source>
        <dbReference type="ARBA" id="ARBA00023136"/>
    </source>
</evidence>
<dbReference type="AlphaFoldDB" id="A0A4P6V420"/>
<keyword evidence="3 6" id="KW-0812">Transmembrane</keyword>
<comment type="subcellular location">
    <subcellularLocation>
        <location evidence="1">Membrane</location>
        <topology evidence="1">Multi-pass membrane protein</topology>
    </subcellularLocation>
</comment>
<protein>
    <submittedName>
        <fullName evidence="8">GtrA family protein</fullName>
    </submittedName>
</protein>
<accession>A0A4P6V420</accession>
<name>A0A4P6V420_9HYPH</name>
<dbReference type="GO" id="GO:0005886">
    <property type="term" value="C:plasma membrane"/>
    <property type="evidence" value="ECO:0007669"/>
    <property type="project" value="TreeGrafter"/>
</dbReference>
<keyword evidence="4 6" id="KW-1133">Transmembrane helix</keyword>
<dbReference type="Pfam" id="PF04138">
    <property type="entry name" value="GtrA_DPMS_TM"/>
    <property type="match status" value="1"/>
</dbReference>
<feature type="domain" description="GtrA/DPMS transmembrane" evidence="7">
    <location>
        <begin position="17"/>
        <end position="132"/>
    </location>
</feature>
<evidence type="ECO:0000256" key="1">
    <source>
        <dbReference type="ARBA" id="ARBA00004141"/>
    </source>
</evidence>
<sequence>MLAPRPARTRLGRLFSFAFAGGSGFVIDVGVLYLLMLYTPLGPFTARIVSIGCAMASNFMVNRTFTFGASGRHVVAEGARYSSIALVGAGLNYLIYAGLLLAFPALAPFWATFVAVGVVAVFSYLGYARFVFGGGEKA</sequence>
<dbReference type="GO" id="GO:0000271">
    <property type="term" value="P:polysaccharide biosynthetic process"/>
    <property type="evidence" value="ECO:0007669"/>
    <property type="project" value="InterPro"/>
</dbReference>
<feature type="transmembrane region" description="Helical" evidence="6">
    <location>
        <begin position="81"/>
        <end position="103"/>
    </location>
</feature>
<dbReference type="InterPro" id="IPR051401">
    <property type="entry name" value="GtrA_CellWall_Glycosyl"/>
</dbReference>
<proteinExistence type="inferred from homology"/>
<dbReference type="EMBL" id="CP036532">
    <property type="protein sequence ID" value="QBK32202.1"/>
    <property type="molecule type" value="Genomic_DNA"/>
</dbReference>
<dbReference type="Proteomes" id="UP000293719">
    <property type="component" value="Chromosome"/>
</dbReference>
<dbReference type="PANTHER" id="PTHR38459:SF1">
    <property type="entry name" value="PROPHAGE BACTOPRENOL-LINKED GLUCOSE TRANSLOCASE HOMOLOG"/>
    <property type="match status" value="1"/>
</dbReference>
<evidence type="ECO:0000313" key="9">
    <source>
        <dbReference type="Proteomes" id="UP000293719"/>
    </source>
</evidence>
<evidence type="ECO:0000256" key="3">
    <source>
        <dbReference type="ARBA" id="ARBA00022692"/>
    </source>
</evidence>
<evidence type="ECO:0000256" key="2">
    <source>
        <dbReference type="ARBA" id="ARBA00009399"/>
    </source>
</evidence>
<evidence type="ECO:0000256" key="4">
    <source>
        <dbReference type="ARBA" id="ARBA00022989"/>
    </source>
</evidence>
<dbReference type="KEGG" id="rpod:E0E05_01320"/>
<evidence type="ECO:0000256" key="6">
    <source>
        <dbReference type="SAM" id="Phobius"/>
    </source>
</evidence>
<dbReference type="OrthoDB" id="7360864at2"/>
<feature type="transmembrane region" description="Helical" evidence="6">
    <location>
        <begin position="109"/>
        <end position="132"/>
    </location>
</feature>
<feature type="transmembrane region" description="Helical" evidence="6">
    <location>
        <begin position="44"/>
        <end position="61"/>
    </location>
</feature>
<dbReference type="InterPro" id="IPR007267">
    <property type="entry name" value="GtrA_DPMS_TM"/>
</dbReference>
<keyword evidence="9" id="KW-1185">Reference proteome</keyword>
<reference evidence="8 9" key="1">
    <citation type="journal article" date="2017" name="Int. J. Syst. Evol. Microbiol.">
        <title>Roseitalea porphyridii gen. nov., sp. nov., isolated from a red alga, and reclassification of Hoeflea suaedae Chung et al. 2013 as Pseudohoeflea suaedae gen. nov., comb. nov.</title>
        <authorList>
            <person name="Hyeon J.W."/>
            <person name="Jeong S.E."/>
            <person name="Baek K."/>
            <person name="Jeon C.O."/>
        </authorList>
    </citation>
    <scope>NUCLEOTIDE SEQUENCE [LARGE SCALE GENOMIC DNA]</scope>
    <source>
        <strain evidence="8 9">MA7-20</strain>
    </source>
</reference>